<reference evidence="2" key="1">
    <citation type="submission" date="2019-08" db="EMBL/GenBank/DDBJ databases">
        <authorList>
            <person name="Kucharzyk K."/>
            <person name="Murdoch R.W."/>
            <person name="Higgins S."/>
            <person name="Loffler F."/>
        </authorList>
    </citation>
    <scope>NUCLEOTIDE SEQUENCE</scope>
</reference>
<protein>
    <submittedName>
        <fullName evidence="2">Uncharacterized protein</fullName>
    </submittedName>
</protein>
<organism evidence="2">
    <name type="scientific">bioreactor metagenome</name>
    <dbReference type="NCBI Taxonomy" id="1076179"/>
    <lineage>
        <taxon>unclassified sequences</taxon>
        <taxon>metagenomes</taxon>
        <taxon>ecological metagenomes</taxon>
    </lineage>
</organism>
<dbReference type="AlphaFoldDB" id="A0A645FB07"/>
<dbReference type="EMBL" id="VSSQ01057770">
    <property type="protein sequence ID" value="MPN11548.1"/>
    <property type="molecule type" value="Genomic_DNA"/>
</dbReference>
<evidence type="ECO:0000256" key="1">
    <source>
        <dbReference type="SAM" id="Phobius"/>
    </source>
</evidence>
<sequence>MLSIIYDLPRGPSFIPSVILDRTSTSWVEYKTPIISSPFTIGTAKVMISFPSTLLVTGSDMFFIPFIASLKYSLSPTYSLIPSVVTAFPNISVMLILAKPFLFASFINDLILSSGKAFGSFISSSAAMVSITSRLPFKLLPTALEPRSAISVRDSEMFSTIVLEAK</sequence>
<accession>A0A645FB07</accession>
<keyword evidence="1" id="KW-0812">Transmembrane</keyword>
<comment type="caution">
    <text evidence="2">The sequence shown here is derived from an EMBL/GenBank/DDBJ whole genome shotgun (WGS) entry which is preliminary data.</text>
</comment>
<keyword evidence="1" id="KW-0472">Membrane</keyword>
<keyword evidence="1" id="KW-1133">Transmembrane helix</keyword>
<feature type="transmembrane region" description="Helical" evidence="1">
    <location>
        <begin position="46"/>
        <end position="68"/>
    </location>
</feature>
<gene>
    <name evidence="2" type="ORF">SDC9_158851</name>
</gene>
<proteinExistence type="predicted"/>
<name>A0A645FB07_9ZZZZ</name>
<evidence type="ECO:0000313" key="2">
    <source>
        <dbReference type="EMBL" id="MPN11548.1"/>
    </source>
</evidence>
<feature type="transmembrane region" description="Helical" evidence="1">
    <location>
        <begin position="80"/>
        <end position="98"/>
    </location>
</feature>